<evidence type="ECO:0000313" key="29">
    <source>
        <dbReference type="Proteomes" id="UP000007879"/>
    </source>
</evidence>
<evidence type="ECO:0000256" key="15">
    <source>
        <dbReference type="ARBA" id="ARBA00050101"/>
    </source>
</evidence>
<dbReference type="InParanoid" id="A0A1X7ULN1"/>
<evidence type="ECO:0000256" key="13">
    <source>
        <dbReference type="ARBA" id="ARBA00023228"/>
    </source>
</evidence>
<evidence type="ECO:0000256" key="1">
    <source>
        <dbReference type="ARBA" id="ARBA00004432"/>
    </source>
</evidence>
<dbReference type="STRING" id="400682.A0A1X7ULN1"/>
<dbReference type="PANTHER" id="PTHR11662">
    <property type="entry name" value="SOLUTE CARRIER FAMILY 17"/>
    <property type="match status" value="1"/>
</dbReference>
<comment type="catalytic activity">
    <reaction evidence="16">
        <text>L-aspartate(out) = L-aspartate(in)</text>
        <dbReference type="Rhea" id="RHEA:66332"/>
        <dbReference type="ChEBI" id="CHEBI:29991"/>
    </reaction>
    <physiologicalReaction direction="left-to-right" evidence="16">
        <dbReference type="Rhea" id="RHEA:66333"/>
    </physiologicalReaction>
</comment>
<dbReference type="Proteomes" id="UP000007879">
    <property type="component" value="Unassembled WGS sequence"/>
</dbReference>
<evidence type="ECO:0000256" key="23">
    <source>
        <dbReference type="ARBA" id="ARBA00080244"/>
    </source>
</evidence>
<evidence type="ECO:0000256" key="6">
    <source>
        <dbReference type="ARBA" id="ARBA00022475"/>
    </source>
</evidence>
<evidence type="ECO:0000256" key="4">
    <source>
        <dbReference type="ARBA" id="ARBA00004656"/>
    </source>
</evidence>
<keyword evidence="29" id="KW-1185">Reference proteome</keyword>
<feature type="transmembrane region" description="Helical" evidence="26">
    <location>
        <begin position="148"/>
        <end position="171"/>
    </location>
</feature>
<dbReference type="OrthoDB" id="2985014at2759"/>
<evidence type="ECO:0000256" key="17">
    <source>
        <dbReference type="ARBA" id="ARBA00050625"/>
    </source>
</evidence>
<evidence type="ECO:0000256" key="24">
    <source>
        <dbReference type="ARBA" id="ARBA00081195"/>
    </source>
</evidence>
<dbReference type="InterPro" id="IPR011701">
    <property type="entry name" value="MFS"/>
</dbReference>
<evidence type="ECO:0000256" key="2">
    <source>
        <dbReference type="ARBA" id="ARBA00004554"/>
    </source>
</evidence>
<evidence type="ECO:0000256" key="8">
    <source>
        <dbReference type="ARBA" id="ARBA00022847"/>
    </source>
</evidence>
<feature type="transmembrane region" description="Helical" evidence="26">
    <location>
        <begin position="326"/>
        <end position="347"/>
    </location>
</feature>
<comment type="catalytic activity">
    <reaction evidence="17">
        <text>N-acetylneuraminate(in) + H(+)(in) = N-acetylneuraminate(out) + H(+)(out)</text>
        <dbReference type="Rhea" id="RHEA:28987"/>
        <dbReference type="ChEBI" id="CHEBI:15378"/>
        <dbReference type="ChEBI" id="CHEBI:35418"/>
    </reaction>
    <physiologicalReaction direction="right-to-left" evidence="17">
        <dbReference type="Rhea" id="RHEA:28989"/>
    </physiologicalReaction>
</comment>
<reference evidence="28" key="2">
    <citation type="submission" date="2017-05" db="UniProtKB">
        <authorList>
            <consortium name="EnsemblMetazoa"/>
        </authorList>
    </citation>
    <scope>IDENTIFICATION</scope>
</reference>
<dbReference type="PANTHER" id="PTHR11662:SF399">
    <property type="entry name" value="FI19708P1-RELATED"/>
    <property type="match status" value="1"/>
</dbReference>
<feature type="transmembrane region" description="Helical" evidence="26">
    <location>
        <begin position="281"/>
        <end position="306"/>
    </location>
</feature>
<evidence type="ECO:0000256" key="10">
    <source>
        <dbReference type="ARBA" id="ARBA00023018"/>
    </source>
</evidence>
<evidence type="ECO:0000256" key="22">
    <source>
        <dbReference type="ARBA" id="ARBA00069713"/>
    </source>
</evidence>
<evidence type="ECO:0000256" key="12">
    <source>
        <dbReference type="ARBA" id="ARBA00023180"/>
    </source>
</evidence>
<keyword evidence="14" id="KW-0968">Cytoplasmic vesicle</keyword>
<accession>A0A1X7ULN1</accession>
<feature type="transmembrane region" description="Helical" evidence="26">
    <location>
        <begin position="95"/>
        <end position="115"/>
    </location>
</feature>
<evidence type="ECO:0000256" key="25">
    <source>
        <dbReference type="ARBA" id="ARBA00081925"/>
    </source>
</evidence>
<feature type="domain" description="Major facilitator superfamily (MFS) profile" evidence="27">
    <location>
        <begin position="47"/>
        <end position="484"/>
    </location>
</feature>
<evidence type="ECO:0000259" key="27">
    <source>
        <dbReference type="PROSITE" id="PS50850"/>
    </source>
</evidence>
<feature type="transmembrane region" description="Helical" evidence="26">
    <location>
        <begin position="53"/>
        <end position="75"/>
    </location>
</feature>
<dbReference type="InterPro" id="IPR036259">
    <property type="entry name" value="MFS_trans_sf"/>
</dbReference>
<feature type="transmembrane region" description="Helical" evidence="26">
    <location>
        <begin position="417"/>
        <end position="441"/>
    </location>
</feature>
<dbReference type="GO" id="GO:0015293">
    <property type="term" value="F:symporter activity"/>
    <property type="evidence" value="ECO:0007669"/>
    <property type="project" value="UniProtKB-KW"/>
</dbReference>
<keyword evidence="12" id="KW-0325">Glycoprotein</keyword>
<dbReference type="InterPro" id="IPR020846">
    <property type="entry name" value="MFS_dom"/>
</dbReference>
<comment type="subcellular location">
    <subcellularLocation>
        <location evidence="2">Basolateral cell membrane</location>
        <topology evidence="2">Multi-pass membrane protein</topology>
    </subcellularLocation>
    <subcellularLocation>
        <location evidence="3">Cytoplasmic vesicle</location>
        <location evidence="3">Secretory vesicle membrane</location>
        <topology evidence="3">Multi-pass membrane protein</topology>
    </subcellularLocation>
    <subcellularLocation>
        <location evidence="1">Cytoplasmic vesicle</location>
        <location evidence="1">Secretory vesicle</location>
        <location evidence="1">Synaptic vesicle membrane</location>
    </subcellularLocation>
    <subcellularLocation>
        <location evidence="4">Lysosome membrane</location>
    </subcellularLocation>
</comment>
<evidence type="ECO:0000256" key="9">
    <source>
        <dbReference type="ARBA" id="ARBA00022989"/>
    </source>
</evidence>
<comment type="catalytic activity">
    <reaction evidence="20">
        <text>D-glucuronate(out) + H(+)(out) = D-glucuronate(in) + H(+)(in)</text>
        <dbReference type="Rhea" id="RHEA:72591"/>
        <dbReference type="ChEBI" id="CHEBI:15378"/>
        <dbReference type="ChEBI" id="CHEBI:58720"/>
    </reaction>
    <physiologicalReaction direction="left-to-right" evidence="20">
        <dbReference type="Rhea" id="RHEA:72592"/>
    </physiologicalReaction>
</comment>
<dbReference type="FunFam" id="1.20.1250.20:FF:000067">
    <property type="entry name" value="sialin isoform X2"/>
    <property type="match status" value="1"/>
</dbReference>
<keyword evidence="8" id="KW-0769">Symport</keyword>
<keyword evidence="10" id="KW-0770">Synapse</keyword>
<dbReference type="GO" id="GO:0016323">
    <property type="term" value="C:basolateral plasma membrane"/>
    <property type="evidence" value="ECO:0007669"/>
    <property type="project" value="UniProtKB-SubCell"/>
</dbReference>
<dbReference type="CDD" id="cd17318">
    <property type="entry name" value="MFS_SLC17"/>
    <property type="match status" value="1"/>
</dbReference>
<feature type="transmembrane region" description="Helical" evidence="26">
    <location>
        <begin position="192"/>
        <end position="211"/>
    </location>
</feature>
<evidence type="ECO:0000256" key="16">
    <source>
        <dbReference type="ARBA" id="ARBA00050554"/>
    </source>
</evidence>
<feature type="transmembrane region" description="Helical" evidence="26">
    <location>
        <begin position="217"/>
        <end position="237"/>
    </location>
</feature>
<gene>
    <name evidence="28" type="primary">100642062</name>
</gene>
<proteinExistence type="predicted"/>
<protein>
    <recommendedName>
        <fullName evidence="22">Sialin</fullName>
    </recommendedName>
    <alternativeName>
        <fullName evidence="25">H(+)/nitrate cotransporter</fullName>
    </alternativeName>
    <alternativeName>
        <fullName evidence="23">H(+)/sialic acid cotransporter</fullName>
    </alternativeName>
    <alternativeName>
        <fullName evidence="24">Vesicular excitatory amino acid transporter</fullName>
    </alternativeName>
</protein>
<feature type="transmembrane region" description="Helical" evidence="26">
    <location>
        <begin position="359"/>
        <end position="379"/>
    </location>
</feature>
<comment type="catalytic activity">
    <reaction evidence="15">
        <text>2 nitrate(out) + H(+)(out) = 2 nitrate(in) + H(+)(in)</text>
        <dbReference type="Rhea" id="RHEA:71539"/>
        <dbReference type="ChEBI" id="CHEBI:15378"/>
        <dbReference type="ChEBI" id="CHEBI:17632"/>
    </reaction>
    <physiologicalReaction direction="left-to-right" evidence="15">
        <dbReference type="Rhea" id="RHEA:71540"/>
    </physiologicalReaction>
</comment>
<evidence type="ECO:0000256" key="7">
    <source>
        <dbReference type="ARBA" id="ARBA00022692"/>
    </source>
</evidence>
<comment type="catalytic activity">
    <reaction evidence="18">
        <text>N-acetyl-L-aspartyl-L-glutamate(out) = N-acetyl-L-aspartyl-L-glutamate(in)</text>
        <dbReference type="Rhea" id="RHEA:72599"/>
        <dbReference type="ChEBI" id="CHEBI:76931"/>
    </reaction>
    <physiologicalReaction direction="left-to-right" evidence="18">
        <dbReference type="Rhea" id="RHEA:72600"/>
    </physiologicalReaction>
</comment>
<comment type="catalytic activity">
    <reaction evidence="19">
        <text>L-glutamate(out) = L-glutamate(in)</text>
        <dbReference type="Rhea" id="RHEA:66336"/>
        <dbReference type="ChEBI" id="CHEBI:29985"/>
    </reaction>
    <physiologicalReaction direction="left-to-right" evidence="19">
        <dbReference type="Rhea" id="RHEA:66337"/>
    </physiologicalReaction>
</comment>
<keyword evidence="5" id="KW-0813">Transport</keyword>
<dbReference type="PROSITE" id="PS50850">
    <property type="entry name" value="MFS"/>
    <property type="match status" value="1"/>
</dbReference>
<dbReference type="GO" id="GO:0005765">
    <property type="term" value="C:lysosomal membrane"/>
    <property type="evidence" value="ECO:0007669"/>
    <property type="project" value="UniProtKB-SubCell"/>
</dbReference>
<keyword evidence="9 26" id="KW-1133">Transmembrane helix</keyword>
<dbReference type="InterPro" id="IPR050382">
    <property type="entry name" value="MFS_Na/Anion_cotransporter"/>
</dbReference>
<evidence type="ECO:0000256" key="18">
    <source>
        <dbReference type="ARBA" id="ARBA00051403"/>
    </source>
</evidence>
<dbReference type="EnsemblMetazoa" id="Aqu2.1.28663_001">
    <property type="protein sequence ID" value="Aqu2.1.28663_001"/>
    <property type="gene ID" value="Aqu2.1.28663"/>
</dbReference>
<dbReference type="OMA" id="YWTRREQ"/>
<feature type="transmembrane region" description="Helical" evidence="26">
    <location>
        <begin position="122"/>
        <end position="142"/>
    </location>
</feature>
<keyword evidence="6" id="KW-1003">Cell membrane</keyword>
<evidence type="ECO:0000256" key="19">
    <source>
        <dbReference type="ARBA" id="ARBA00051447"/>
    </source>
</evidence>
<dbReference type="Gene3D" id="1.20.1250.20">
    <property type="entry name" value="MFS general substrate transporter like domains"/>
    <property type="match status" value="2"/>
</dbReference>
<sequence length="525" mass="57404">MAKSEKEALLKERCISASPEKEELSHWEAAKMLWHQDCCPCLPARYILAVMSFFGFVIVYALRVNLSMAIVAMVGNSSNETDHDHFNWTSTQQGWILSAFFYGYIITQIPGGFLAGVIGGKLVLGLGIVITAALSLLTPLAARIHFGALIALRVLEGFFEGVTFPAMHAMWGKWAPPAERSILTTITYAGPFFGNVISFPLSAVLCVYGFAGGWPSVFYTFGILGIIWYIFWLLLIFDTPAKHPRISEREKEYIEGGIADVNVGSEKVPVPWLQILTSPAVWAIIVAHVSVNWGNYIMLTCIPSYFHDALGLSFGQNLIENGIFSGIPYVGFVVSTIIAGQVADFLRKKWISTKNVRKGITLIAFVFGAAGLLVTGYFGKKKLDSVIFLTISVTGVGLANAGFNINHIDIAPRFAGVLMGITNCAATIPGIVAPTVAKYIAQKPPEGSDERHIYQAEWREVFIIAAEVYLFGAAVYLILAEGTKQWWADGVKRAQKETKDGLIVSQEQKTTIQEKNGSLLGSGSR</sequence>
<keyword evidence="7 26" id="KW-0812">Transmembrane</keyword>
<evidence type="ECO:0000256" key="20">
    <source>
        <dbReference type="ARBA" id="ARBA00051612"/>
    </source>
</evidence>
<dbReference type="GO" id="GO:0030658">
    <property type="term" value="C:transport vesicle membrane"/>
    <property type="evidence" value="ECO:0007669"/>
    <property type="project" value="UniProtKB-SubCell"/>
</dbReference>
<dbReference type="eggNOG" id="KOG2532">
    <property type="taxonomic scope" value="Eukaryota"/>
</dbReference>
<dbReference type="FunFam" id="1.20.1250.20:FF:000003">
    <property type="entry name" value="Solute carrier family 17 member 3"/>
    <property type="match status" value="1"/>
</dbReference>
<feature type="transmembrane region" description="Helical" evidence="26">
    <location>
        <begin position="385"/>
        <end position="405"/>
    </location>
</feature>
<evidence type="ECO:0000256" key="5">
    <source>
        <dbReference type="ARBA" id="ARBA00022448"/>
    </source>
</evidence>
<feature type="transmembrane region" description="Helical" evidence="26">
    <location>
        <begin position="461"/>
        <end position="479"/>
    </location>
</feature>
<evidence type="ECO:0000256" key="21">
    <source>
        <dbReference type="ARBA" id="ARBA00056891"/>
    </source>
</evidence>
<evidence type="ECO:0000256" key="14">
    <source>
        <dbReference type="ARBA" id="ARBA00023329"/>
    </source>
</evidence>
<reference evidence="29" key="1">
    <citation type="journal article" date="2010" name="Nature">
        <title>The Amphimedon queenslandica genome and the evolution of animal complexity.</title>
        <authorList>
            <person name="Srivastava M."/>
            <person name="Simakov O."/>
            <person name="Chapman J."/>
            <person name="Fahey B."/>
            <person name="Gauthier M.E."/>
            <person name="Mitros T."/>
            <person name="Richards G.S."/>
            <person name="Conaco C."/>
            <person name="Dacre M."/>
            <person name="Hellsten U."/>
            <person name="Larroux C."/>
            <person name="Putnam N.H."/>
            <person name="Stanke M."/>
            <person name="Adamska M."/>
            <person name="Darling A."/>
            <person name="Degnan S.M."/>
            <person name="Oakley T.H."/>
            <person name="Plachetzki D.C."/>
            <person name="Zhai Y."/>
            <person name="Adamski M."/>
            <person name="Calcino A."/>
            <person name="Cummins S.F."/>
            <person name="Goodstein D.M."/>
            <person name="Harris C."/>
            <person name="Jackson D.J."/>
            <person name="Leys S.P."/>
            <person name="Shu S."/>
            <person name="Woodcroft B.J."/>
            <person name="Vervoort M."/>
            <person name="Kosik K.S."/>
            <person name="Manning G."/>
            <person name="Degnan B.M."/>
            <person name="Rokhsar D.S."/>
        </authorList>
    </citation>
    <scope>NUCLEOTIDE SEQUENCE [LARGE SCALE GENOMIC DNA]</scope>
</reference>
<evidence type="ECO:0000256" key="11">
    <source>
        <dbReference type="ARBA" id="ARBA00023136"/>
    </source>
</evidence>
<keyword evidence="13" id="KW-0458">Lysosome</keyword>
<dbReference type="KEGG" id="aqu:100642062"/>
<dbReference type="GO" id="GO:0046942">
    <property type="term" value="P:carboxylic acid transport"/>
    <property type="evidence" value="ECO:0007669"/>
    <property type="project" value="UniProtKB-ARBA"/>
</dbReference>
<dbReference type="AlphaFoldDB" id="A0A1X7ULN1"/>
<keyword evidence="11 26" id="KW-0472">Membrane</keyword>
<evidence type="ECO:0000256" key="26">
    <source>
        <dbReference type="SAM" id="Phobius"/>
    </source>
</evidence>
<dbReference type="Pfam" id="PF07690">
    <property type="entry name" value="MFS_1"/>
    <property type="match status" value="1"/>
</dbReference>
<comment type="function">
    <text evidence="21">Receptor for CM101, a polysaccharide produced by group B Streptococcus with antipathoangiogenic properties.</text>
</comment>
<dbReference type="EnsemblMetazoa" id="XM_011406384.2">
    <property type="protein sequence ID" value="XP_011404686.1"/>
    <property type="gene ID" value="LOC100642062"/>
</dbReference>
<dbReference type="SUPFAM" id="SSF103473">
    <property type="entry name" value="MFS general substrate transporter"/>
    <property type="match status" value="1"/>
</dbReference>
<evidence type="ECO:0000313" key="28">
    <source>
        <dbReference type="EnsemblMetazoa" id="Aqu2.1.28663_001"/>
    </source>
</evidence>
<evidence type="ECO:0000256" key="3">
    <source>
        <dbReference type="ARBA" id="ARBA00004638"/>
    </source>
</evidence>
<organism evidence="28">
    <name type="scientific">Amphimedon queenslandica</name>
    <name type="common">Sponge</name>
    <dbReference type="NCBI Taxonomy" id="400682"/>
    <lineage>
        <taxon>Eukaryota</taxon>
        <taxon>Metazoa</taxon>
        <taxon>Porifera</taxon>
        <taxon>Demospongiae</taxon>
        <taxon>Heteroscleromorpha</taxon>
        <taxon>Haplosclerida</taxon>
        <taxon>Niphatidae</taxon>
        <taxon>Amphimedon</taxon>
    </lineage>
</organism>
<name>A0A1X7ULN1_AMPQE</name>